<feature type="region of interest" description="Disordered" evidence="1">
    <location>
        <begin position="123"/>
        <end position="142"/>
    </location>
</feature>
<organism evidence="3">
    <name type="scientific">Odontella aurita</name>
    <dbReference type="NCBI Taxonomy" id="265563"/>
    <lineage>
        <taxon>Eukaryota</taxon>
        <taxon>Sar</taxon>
        <taxon>Stramenopiles</taxon>
        <taxon>Ochrophyta</taxon>
        <taxon>Bacillariophyta</taxon>
        <taxon>Mediophyceae</taxon>
        <taxon>Biddulphiophycidae</taxon>
        <taxon>Eupodiscales</taxon>
        <taxon>Odontellaceae</taxon>
        <taxon>Odontella</taxon>
    </lineage>
</organism>
<dbReference type="AlphaFoldDB" id="A0A7S4J3L9"/>
<evidence type="ECO:0000256" key="1">
    <source>
        <dbReference type="SAM" id="MobiDB-lite"/>
    </source>
</evidence>
<proteinExistence type="predicted"/>
<name>A0A7S4J3L9_9STRA</name>
<reference evidence="3" key="1">
    <citation type="submission" date="2021-01" db="EMBL/GenBank/DDBJ databases">
        <authorList>
            <person name="Corre E."/>
            <person name="Pelletier E."/>
            <person name="Niang G."/>
            <person name="Scheremetjew M."/>
            <person name="Finn R."/>
            <person name="Kale V."/>
            <person name="Holt S."/>
            <person name="Cochrane G."/>
            <person name="Meng A."/>
            <person name="Brown T."/>
            <person name="Cohen L."/>
        </authorList>
    </citation>
    <scope>NUCLEOTIDE SEQUENCE</scope>
    <source>
        <strain evidence="3">Isolate 1302-5</strain>
    </source>
</reference>
<keyword evidence="2" id="KW-0732">Signal</keyword>
<sequence length="205" mass="21787">MMAATKISLIAIALLSSTLCVEAFIHIPRHVRPSPPASIGEQSLSPVTLYALEKDNTLSNSPFSDSHSSLSSGVCAASRRDALRRVVSTLFLGAMVSTRYATPAAAQYTKSYSSNARNLDRISAGDMSGGSTYDNNPSSPNAARRRAMIGCKIETARNEAARGAGLGKFGERDCNLRVMDGDSEFMLRAMRALDCPSCPYGVKGG</sequence>
<feature type="chain" id="PRO_5030574505" evidence="2">
    <location>
        <begin position="24"/>
        <end position="205"/>
    </location>
</feature>
<feature type="signal peptide" evidence="2">
    <location>
        <begin position="1"/>
        <end position="23"/>
    </location>
</feature>
<protein>
    <submittedName>
        <fullName evidence="3">Uncharacterized protein</fullName>
    </submittedName>
</protein>
<evidence type="ECO:0000256" key="2">
    <source>
        <dbReference type="SAM" id="SignalP"/>
    </source>
</evidence>
<gene>
    <name evidence="3" type="ORF">OAUR00152_LOCUS20865</name>
</gene>
<feature type="compositionally biased region" description="Polar residues" evidence="1">
    <location>
        <begin position="129"/>
        <end position="141"/>
    </location>
</feature>
<evidence type="ECO:0000313" key="3">
    <source>
        <dbReference type="EMBL" id="CAE2250093.1"/>
    </source>
</evidence>
<dbReference type="EMBL" id="HBKQ01030657">
    <property type="protein sequence ID" value="CAE2250093.1"/>
    <property type="molecule type" value="Transcribed_RNA"/>
</dbReference>
<accession>A0A7S4J3L9</accession>